<dbReference type="InterPro" id="IPR000276">
    <property type="entry name" value="GPCR_Rhodpsn"/>
</dbReference>
<dbReference type="GO" id="GO:0005886">
    <property type="term" value="C:plasma membrane"/>
    <property type="evidence" value="ECO:0007669"/>
    <property type="project" value="UniProtKB-SubCell"/>
</dbReference>
<feature type="transmembrane region" description="Helical" evidence="13">
    <location>
        <begin position="125"/>
        <end position="146"/>
    </location>
</feature>
<evidence type="ECO:0000256" key="9">
    <source>
        <dbReference type="ARBA" id="ARBA00023180"/>
    </source>
</evidence>
<evidence type="ECO:0000259" key="14">
    <source>
        <dbReference type="PROSITE" id="PS50262"/>
    </source>
</evidence>
<dbReference type="InterPro" id="IPR009132">
    <property type="entry name" value="TAAR_fam"/>
</dbReference>
<dbReference type="Pfam" id="PF00001">
    <property type="entry name" value="7tm_1"/>
    <property type="match status" value="1"/>
</dbReference>
<dbReference type="Proteomes" id="UP001059041">
    <property type="component" value="Linkage Group LG15"/>
</dbReference>
<dbReference type="PRINTS" id="PR01830">
    <property type="entry name" value="TRACEAMINER"/>
</dbReference>
<dbReference type="InterPro" id="IPR017452">
    <property type="entry name" value="GPCR_Rhodpsn_7TM"/>
</dbReference>
<dbReference type="GO" id="GO:0001594">
    <property type="term" value="F:trace-amine receptor activity"/>
    <property type="evidence" value="ECO:0007669"/>
    <property type="project" value="InterPro"/>
</dbReference>
<comment type="caution">
    <text evidence="15">The sequence shown here is derived from an EMBL/GenBank/DDBJ whole genome shotgun (WGS) entry which is preliminary data.</text>
</comment>
<dbReference type="PROSITE" id="PS50262">
    <property type="entry name" value="G_PROTEIN_RECEP_F1_2"/>
    <property type="match status" value="1"/>
</dbReference>
<dbReference type="SUPFAM" id="SSF81321">
    <property type="entry name" value="Family A G protein-coupled receptor-like"/>
    <property type="match status" value="1"/>
</dbReference>
<proteinExistence type="inferred from homology"/>
<dbReference type="SMART" id="SM01381">
    <property type="entry name" value="7TM_GPCR_Srsx"/>
    <property type="match status" value="1"/>
</dbReference>
<dbReference type="Gene3D" id="1.20.1070.10">
    <property type="entry name" value="Rhodopsin 7-helix transmembrane proteins"/>
    <property type="match status" value="1"/>
</dbReference>
<comment type="similarity">
    <text evidence="12">Belongs to the G-protein coupled receptor 1 family.</text>
</comment>
<evidence type="ECO:0000256" key="12">
    <source>
        <dbReference type="RuleBase" id="RU000688"/>
    </source>
</evidence>
<organism evidence="15 16">
    <name type="scientific">Triplophysa rosa</name>
    <name type="common">Cave loach</name>
    <dbReference type="NCBI Taxonomy" id="992332"/>
    <lineage>
        <taxon>Eukaryota</taxon>
        <taxon>Metazoa</taxon>
        <taxon>Chordata</taxon>
        <taxon>Craniata</taxon>
        <taxon>Vertebrata</taxon>
        <taxon>Euteleostomi</taxon>
        <taxon>Actinopterygii</taxon>
        <taxon>Neopterygii</taxon>
        <taxon>Teleostei</taxon>
        <taxon>Ostariophysi</taxon>
        <taxon>Cypriniformes</taxon>
        <taxon>Nemacheilidae</taxon>
        <taxon>Triplophysa</taxon>
    </lineage>
</organism>
<evidence type="ECO:0000256" key="7">
    <source>
        <dbReference type="ARBA" id="ARBA00023157"/>
    </source>
</evidence>
<feature type="transmembrane region" description="Helical" evidence="13">
    <location>
        <begin position="87"/>
        <end position="105"/>
    </location>
</feature>
<evidence type="ECO:0000256" key="13">
    <source>
        <dbReference type="SAM" id="Phobius"/>
    </source>
</evidence>
<accession>A0A9W7WHW4</accession>
<keyword evidence="16" id="KW-1185">Reference proteome</keyword>
<keyword evidence="3 12" id="KW-0812">Transmembrane</keyword>
<dbReference type="AlphaFoldDB" id="A0A9W7WHW4"/>
<feature type="transmembrane region" description="Helical" evidence="13">
    <location>
        <begin position="223"/>
        <end position="244"/>
    </location>
</feature>
<gene>
    <name evidence="15" type="ORF">IRJ41_025452</name>
</gene>
<sequence>MPLKLSIKGMTIFHFQTALYRTNRTEPGPALCFESFNNSCEKFVYPSEIQILLYLFFSAIALTTVCGNLLVIIAIIHFKQLHTPTNYLILSLAVADLLIGGFVMPPSMIRSVETCWYLGDLFCKIHSSADFMLCITSLLHISFISIDRYYAVCHPLQYLNKITPPVITLMIVLSWGLAAFVGFAMIFLELNILGAKEYYSDNVACKGACVIFQTAAASTVSSFIAFGLPTIIAVSTYAKILTIARKQFKSIQHSTHVSQKTNTSVNKSEVKATKTLAIIMGVFFVSISPFFFCNLINPLLNHTIPLALFDVFLWIGYLNSLCNPFVYAFFYRWFRKALRIILLAKIFQANSSRLDLMVKDT</sequence>
<dbReference type="PANTHER" id="PTHR24249:SF415">
    <property type="entry name" value="TRACE AMINE-ASSOCIATED RECEPTOR 1"/>
    <property type="match status" value="1"/>
</dbReference>
<keyword evidence="6 13" id="KW-0472">Membrane</keyword>
<keyword evidence="10 12" id="KW-0807">Transducer</keyword>
<keyword evidence="8 12" id="KW-0675">Receptor</keyword>
<feature type="transmembrane region" description="Helical" evidence="13">
    <location>
        <begin position="276"/>
        <end position="299"/>
    </location>
</feature>
<keyword evidence="4 13" id="KW-1133">Transmembrane helix</keyword>
<evidence type="ECO:0000256" key="8">
    <source>
        <dbReference type="ARBA" id="ARBA00023170"/>
    </source>
</evidence>
<dbReference type="EMBL" id="JAFHDT010000015">
    <property type="protein sequence ID" value="KAI7800176.1"/>
    <property type="molecule type" value="Genomic_DNA"/>
</dbReference>
<keyword evidence="5 12" id="KW-0297">G-protein coupled receptor</keyword>
<comment type="subcellular location">
    <subcellularLocation>
        <location evidence="1">Cell membrane</location>
        <topology evidence="1">Multi-pass membrane protein</topology>
    </subcellularLocation>
</comment>
<evidence type="ECO:0000256" key="6">
    <source>
        <dbReference type="ARBA" id="ARBA00023136"/>
    </source>
</evidence>
<dbReference type="PRINTS" id="PR00237">
    <property type="entry name" value="GPCRRHODOPSN"/>
</dbReference>
<feature type="transmembrane region" description="Helical" evidence="13">
    <location>
        <begin position="51"/>
        <end position="75"/>
    </location>
</feature>
<dbReference type="PANTHER" id="PTHR24249">
    <property type="entry name" value="HISTAMINE RECEPTOR-RELATED G-PROTEIN COUPLED RECEPTOR"/>
    <property type="match status" value="1"/>
</dbReference>
<protein>
    <recommendedName>
        <fullName evidence="11">Trace amine-associated receptor 1</fullName>
    </recommendedName>
</protein>
<evidence type="ECO:0000313" key="15">
    <source>
        <dbReference type="EMBL" id="KAI7800176.1"/>
    </source>
</evidence>
<evidence type="ECO:0000256" key="2">
    <source>
        <dbReference type="ARBA" id="ARBA00022475"/>
    </source>
</evidence>
<dbReference type="InterPro" id="IPR050569">
    <property type="entry name" value="TAAR"/>
</dbReference>
<dbReference type="PROSITE" id="PS00237">
    <property type="entry name" value="G_PROTEIN_RECEP_F1_1"/>
    <property type="match status" value="1"/>
</dbReference>
<reference evidence="15" key="1">
    <citation type="submission" date="2021-02" db="EMBL/GenBank/DDBJ databases">
        <title>Comparative genomics reveals that relaxation of natural selection precedes convergent phenotypic evolution of cavefish.</title>
        <authorList>
            <person name="Peng Z."/>
        </authorList>
    </citation>
    <scope>NUCLEOTIDE SEQUENCE</scope>
    <source>
        <tissue evidence="15">Muscle</tissue>
    </source>
</reference>
<evidence type="ECO:0000256" key="11">
    <source>
        <dbReference type="ARBA" id="ARBA00039439"/>
    </source>
</evidence>
<keyword evidence="7" id="KW-1015">Disulfide bond</keyword>
<evidence type="ECO:0000313" key="16">
    <source>
        <dbReference type="Proteomes" id="UP001059041"/>
    </source>
</evidence>
<name>A0A9W7WHW4_TRIRA</name>
<feature type="transmembrane region" description="Helical" evidence="13">
    <location>
        <begin position="166"/>
        <end position="188"/>
    </location>
</feature>
<evidence type="ECO:0000256" key="4">
    <source>
        <dbReference type="ARBA" id="ARBA00022989"/>
    </source>
</evidence>
<evidence type="ECO:0000256" key="1">
    <source>
        <dbReference type="ARBA" id="ARBA00004651"/>
    </source>
</evidence>
<evidence type="ECO:0000256" key="3">
    <source>
        <dbReference type="ARBA" id="ARBA00022692"/>
    </source>
</evidence>
<feature type="domain" description="G-protein coupled receptors family 1 profile" evidence="14">
    <location>
        <begin position="67"/>
        <end position="327"/>
    </location>
</feature>
<feature type="transmembrane region" description="Helical" evidence="13">
    <location>
        <begin position="311"/>
        <end position="330"/>
    </location>
</feature>
<evidence type="ECO:0000256" key="5">
    <source>
        <dbReference type="ARBA" id="ARBA00023040"/>
    </source>
</evidence>
<dbReference type="FunFam" id="1.20.1070.10:FF:000030">
    <property type="entry name" value="trace amine-associated receptor 1"/>
    <property type="match status" value="1"/>
</dbReference>
<keyword evidence="9" id="KW-0325">Glycoprotein</keyword>
<evidence type="ECO:0000256" key="10">
    <source>
        <dbReference type="ARBA" id="ARBA00023224"/>
    </source>
</evidence>
<dbReference type="CDD" id="cd15314">
    <property type="entry name" value="7tmA_TAAR1"/>
    <property type="match status" value="1"/>
</dbReference>
<keyword evidence="2" id="KW-1003">Cell membrane</keyword>